<sequence>MTRKRLRLAVVSCVLAVAGGVALAQQRGGRGWRWGGGGSPLDGLPADRSGVPDWKVDERFKNDVFTFVRVQYDSDFSNFYGGGGRGGRRGWGGGGTWTTDWPDSDLNFSYRLQQLTSLKVNPKPITLRLTDEKLFDYPFLYFIEVAGLSFSEEEAAALRRYLLNGGFMMVDDFWGEAAYQNFADQMKRVFPDREPVELPITHEIFQCVYRLKEKPQVPSIHSWYPGSDVTWEDHGPGSREVHYKGISDDKGRLMAIICHNTDLGDGWEREGEDPSYFKEFSEKKSYPMGINIVTYAMTH</sequence>
<name>A0A1U7CY02_9BACT</name>
<proteinExistence type="predicted"/>
<evidence type="ECO:0000313" key="3">
    <source>
        <dbReference type="EMBL" id="APW63827.1"/>
    </source>
</evidence>
<keyword evidence="4" id="KW-1185">Reference proteome</keyword>
<feature type="signal peptide" evidence="1">
    <location>
        <begin position="1"/>
        <end position="24"/>
    </location>
</feature>
<dbReference type="OrthoDB" id="9773014at2"/>
<dbReference type="InterPro" id="IPR025297">
    <property type="entry name" value="DUF4159"/>
</dbReference>
<evidence type="ECO:0000313" key="4">
    <source>
        <dbReference type="Proteomes" id="UP000186309"/>
    </source>
</evidence>
<gene>
    <name evidence="3" type="ORF">BSF38_05404</name>
</gene>
<keyword evidence="1" id="KW-0732">Signal</keyword>
<organism evidence="3 4">
    <name type="scientific">Paludisphaera borealis</name>
    <dbReference type="NCBI Taxonomy" id="1387353"/>
    <lineage>
        <taxon>Bacteria</taxon>
        <taxon>Pseudomonadati</taxon>
        <taxon>Planctomycetota</taxon>
        <taxon>Planctomycetia</taxon>
        <taxon>Isosphaerales</taxon>
        <taxon>Isosphaeraceae</taxon>
        <taxon>Paludisphaera</taxon>
    </lineage>
</organism>
<dbReference type="Pfam" id="PF13709">
    <property type="entry name" value="DUF4159"/>
    <property type="match status" value="1"/>
</dbReference>
<evidence type="ECO:0000256" key="1">
    <source>
        <dbReference type="SAM" id="SignalP"/>
    </source>
</evidence>
<dbReference type="EMBL" id="CP019082">
    <property type="protein sequence ID" value="APW63827.1"/>
    <property type="molecule type" value="Genomic_DNA"/>
</dbReference>
<reference evidence="4" key="1">
    <citation type="submission" date="2016-12" db="EMBL/GenBank/DDBJ databases">
        <title>Comparative genomics of four Isosphaeraceae planctomycetes: a common pool of plasmids and glycoside hydrolase genes.</title>
        <authorList>
            <person name="Ivanova A."/>
        </authorList>
    </citation>
    <scope>NUCLEOTIDE SEQUENCE [LARGE SCALE GENOMIC DNA]</scope>
    <source>
        <strain evidence="4">PX4</strain>
    </source>
</reference>
<protein>
    <recommendedName>
        <fullName evidence="2">DUF4159 domain-containing protein</fullName>
    </recommendedName>
</protein>
<evidence type="ECO:0000259" key="2">
    <source>
        <dbReference type="Pfam" id="PF13709"/>
    </source>
</evidence>
<dbReference type="Gene3D" id="3.40.50.12140">
    <property type="entry name" value="Domain of unknown function DUF4159"/>
    <property type="match status" value="1"/>
</dbReference>
<dbReference type="STRING" id="1387353.BSF38_05404"/>
<feature type="domain" description="DUF4159" evidence="2">
    <location>
        <begin position="94"/>
        <end position="297"/>
    </location>
</feature>
<dbReference type="Proteomes" id="UP000186309">
    <property type="component" value="Chromosome"/>
</dbReference>
<feature type="chain" id="PRO_5012007398" description="DUF4159 domain-containing protein" evidence="1">
    <location>
        <begin position="25"/>
        <end position="299"/>
    </location>
</feature>
<dbReference type="KEGG" id="pbor:BSF38_05404"/>
<dbReference type="AlphaFoldDB" id="A0A1U7CY02"/>
<accession>A0A1U7CY02</accession>
<dbReference type="RefSeq" id="WP_076350131.1">
    <property type="nucleotide sequence ID" value="NZ_CP019082.1"/>
</dbReference>